<feature type="region of interest" description="Disordered" evidence="4">
    <location>
        <begin position="105"/>
        <end position="164"/>
    </location>
</feature>
<feature type="compositionally biased region" description="Pro residues" evidence="4">
    <location>
        <begin position="185"/>
        <end position="194"/>
    </location>
</feature>
<feature type="region of interest" description="Disordered" evidence="4">
    <location>
        <begin position="676"/>
        <end position="699"/>
    </location>
</feature>
<keyword evidence="1" id="KW-0479">Metal-binding</keyword>
<keyword evidence="2" id="KW-0863">Zinc-finger</keyword>
<keyword evidence="3" id="KW-0862">Zinc</keyword>
<dbReference type="Pfam" id="PF00569">
    <property type="entry name" value="ZZ"/>
    <property type="match status" value="1"/>
</dbReference>
<dbReference type="OrthoDB" id="661148at2759"/>
<evidence type="ECO:0000313" key="6">
    <source>
        <dbReference type="EMBL" id="KAF1971615.1"/>
    </source>
</evidence>
<dbReference type="AlphaFoldDB" id="A0A6A5V3C8"/>
<accession>A0A6A5V3C8</accession>
<feature type="compositionally biased region" description="Polar residues" evidence="4">
    <location>
        <begin position="131"/>
        <end position="140"/>
    </location>
</feature>
<protein>
    <recommendedName>
        <fullName evidence="5">ZZ-type domain-containing protein</fullName>
    </recommendedName>
</protein>
<dbReference type="InterPro" id="IPR000433">
    <property type="entry name" value="Znf_ZZ"/>
</dbReference>
<sequence>MDPSQYAYTGYAQHLPPSQPYPTMQHPEHRLSQSFSNGYNASDYCASYIQPHYYGAMPPTPHAAELPAAFVAELPASLPATPPTTTSERQLTEDELLAHKLQNMEVEEARRRSSSTVSHRPSHYSLRDAATFSSQTSQHQLEPAPRIPARPHSGSFSSIPVVSNQPSHYSLRDAASLSPQNQLEPAPPRLPPRPHSGSFSSRPVYAPDSFGPPPAHLEISDGRRLMTHAGRGEASDLPPQTPLGQNLPEVVVGARPVSTTGLEYARPVSTAGLECAPTIHTSSSTLSLPPAPTDPVSLAVYLEEHRSVPYPPQWLLPPIIETLYAITTRAPKASSWLDLPLTRTYSPVRPSQQALTPTPPSYTFTFKSRSSGLLDEKHTWRMSHWTYTLKLDSMSGLRKMEVLTPLTGAEMITTYIPAPNYDSLRFIGGDGRVYLWVAHAPLRSTGGARWDVLRHALFVAPKGRDPLYGEIVADHAYWDGYTDYYAVHIGVTCKGCGAKPINGLRWRCTTCTNPEHGHDICEQCRVGNTSVTPTCSFTLANLPDETLHIRSKHVDPALVVATLQIMRDWEMHVLRRQMKQDPNGFRLSEEMARKGALGKVSYWRAGDDDDGQHTSTTPTPVKADEVTEERIAEVEKAMAKEEKKAAKAREKEKCKGKDKEKKGSFLGVGELIRGSAQVGGSVGDVGEALRRDSRSSAGS</sequence>
<dbReference type="Proteomes" id="UP000800036">
    <property type="component" value="Unassembled WGS sequence"/>
</dbReference>
<feature type="region of interest" description="Disordered" evidence="4">
    <location>
        <begin position="604"/>
        <end position="626"/>
    </location>
</feature>
<feature type="domain" description="ZZ-type" evidence="5">
    <location>
        <begin position="488"/>
        <end position="525"/>
    </location>
</feature>
<keyword evidence="7" id="KW-1185">Reference proteome</keyword>
<evidence type="ECO:0000256" key="1">
    <source>
        <dbReference type="ARBA" id="ARBA00022723"/>
    </source>
</evidence>
<evidence type="ECO:0000256" key="4">
    <source>
        <dbReference type="SAM" id="MobiDB-lite"/>
    </source>
</evidence>
<feature type="compositionally biased region" description="Polar residues" evidence="4">
    <location>
        <begin position="154"/>
        <end position="164"/>
    </location>
</feature>
<proteinExistence type="predicted"/>
<organism evidence="6 7">
    <name type="scientific">Bimuria novae-zelandiae CBS 107.79</name>
    <dbReference type="NCBI Taxonomy" id="1447943"/>
    <lineage>
        <taxon>Eukaryota</taxon>
        <taxon>Fungi</taxon>
        <taxon>Dikarya</taxon>
        <taxon>Ascomycota</taxon>
        <taxon>Pezizomycotina</taxon>
        <taxon>Dothideomycetes</taxon>
        <taxon>Pleosporomycetidae</taxon>
        <taxon>Pleosporales</taxon>
        <taxon>Massarineae</taxon>
        <taxon>Didymosphaeriaceae</taxon>
        <taxon>Bimuria</taxon>
    </lineage>
</organism>
<feature type="region of interest" description="Disordered" evidence="4">
    <location>
        <begin position="8"/>
        <end position="29"/>
    </location>
</feature>
<dbReference type="GO" id="GO:0008270">
    <property type="term" value="F:zinc ion binding"/>
    <property type="evidence" value="ECO:0007669"/>
    <property type="project" value="UniProtKB-KW"/>
</dbReference>
<evidence type="ECO:0000259" key="5">
    <source>
        <dbReference type="Pfam" id="PF00569"/>
    </source>
</evidence>
<feature type="region of interest" description="Disordered" evidence="4">
    <location>
        <begin position="176"/>
        <end position="219"/>
    </location>
</feature>
<dbReference type="SUPFAM" id="SSF57850">
    <property type="entry name" value="RING/U-box"/>
    <property type="match status" value="1"/>
</dbReference>
<reference evidence="6" key="1">
    <citation type="journal article" date="2020" name="Stud. Mycol.">
        <title>101 Dothideomycetes genomes: a test case for predicting lifestyles and emergence of pathogens.</title>
        <authorList>
            <person name="Haridas S."/>
            <person name="Albert R."/>
            <person name="Binder M."/>
            <person name="Bloem J."/>
            <person name="Labutti K."/>
            <person name="Salamov A."/>
            <person name="Andreopoulos B."/>
            <person name="Baker S."/>
            <person name="Barry K."/>
            <person name="Bills G."/>
            <person name="Bluhm B."/>
            <person name="Cannon C."/>
            <person name="Castanera R."/>
            <person name="Culley D."/>
            <person name="Daum C."/>
            <person name="Ezra D."/>
            <person name="Gonzalez J."/>
            <person name="Henrissat B."/>
            <person name="Kuo A."/>
            <person name="Liang C."/>
            <person name="Lipzen A."/>
            <person name="Lutzoni F."/>
            <person name="Magnuson J."/>
            <person name="Mondo S."/>
            <person name="Nolan M."/>
            <person name="Ohm R."/>
            <person name="Pangilinan J."/>
            <person name="Park H.-J."/>
            <person name="Ramirez L."/>
            <person name="Alfaro M."/>
            <person name="Sun H."/>
            <person name="Tritt A."/>
            <person name="Yoshinaga Y."/>
            <person name="Zwiers L.-H."/>
            <person name="Turgeon B."/>
            <person name="Goodwin S."/>
            <person name="Spatafora J."/>
            <person name="Crous P."/>
            <person name="Grigoriev I."/>
        </authorList>
    </citation>
    <scope>NUCLEOTIDE SEQUENCE</scope>
    <source>
        <strain evidence="6">CBS 107.79</strain>
    </source>
</reference>
<feature type="compositionally biased region" description="Basic and acidic residues" evidence="4">
    <location>
        <begin position="687"/>
        <end position="699"/>
    </location>
</feature>
<dbReference type="Gene3D" id="3.30.60.90">
    <property type="match status" value="1"/>
</dbReference>
<dbReference type="InterPro" id="IPR043145">
    <property type="entry name" value="Znf_ZZ_sf"/>
</dbReference>
<feature type="region of interest" description="Disordered" evidence="4">
    <location>
        <begin position="638"/>
        <end position="661"/>
    </location>
</feature>
<evidence type="ECO:0000313" key="7">
    <source>
        <dbReference type="Proteomes" id="UP000800036"/>
    </source>
</evidence>
<gene>
    <name evidence="6" type="ORF">BU23DRAFT_555788</name>
</gene>
<dbReference type="EMBL" id="ML976692">
    <property type="protein sequence ID" value="KAF1971615.1"/>
    <property type="molecule type" value="Genomic_DNA"/>
</dbReference>
<evidence type="ECO:0000256" key="3">
    <source>
        <dbReference type="ARBA" id="ARBA00022833"/>
    </source>
</evidence>
<evidence type="ECO:0000256" key="2">
    <source>
        <dbReference type="ARBA" id="ARBA00022771"/>
    </source>
</evidence>
<name>A0A6A5V3C8_9PLEO</name>